<keyword evidence="2" id="KW-1185">Reference proteome</keyword>
<name>A0ACB8BZN8_9AGAM</name>
<evidence type="ECO:0000313" key="2">
    <source>
        <dbReference type="Proteomes" id="UP000790709"/>
    </source>
</evidence>
<dbReference type="Proteomes" id="UP000790709">
    <property type="component" value="Unassembled WGS sequence"/>
</dbReference>
<protein>
    <submittedName>
        <fullName evidence="1">RabGAP/TBC</fullName>
    </submittedName>
</protein>
<proteinExistence type="predicted"/>
<evidence type="ECO:0000313" key="1">
    <source>
        <dbReference type="EMBL" id="KAH7930586.1"/>
    </source>
</evidence>
<gene>
    <name evidence="1" type="ORF">BV22DRAFT_1116157</name>
</gene>
<sequence>MQANETVIRQPGKGLETQFNFDDAFSDGEDGDEVLEFSSAAIRKQLAEDYSWATAENQDEEQTTENGSTTEHDTSVSTFNLDGSVSESRSRSPSPPHTPEEADFPEDFSQISLSEDLGQSNNHQSDDQREESPVEEDTPHPAVHINVSNSPSSRVVLATNSEEDYNKHIKSPPESPRGSTPPAPTASSSRLPTVESAPLSIPASSSLPLPKDPAHLGLNHRPTRSAGPSAFQKVVSKTRPPFLPPKSRQEDKKHMADWETMMKLSRAAEEKRRRALQERRLARELKIEDSIHLWERDILPDWRVVNRNPTLRRLWWNGIPTKLRATMWERAAGNALALSKDNYRTCFARAKRALSSGVFPAETLASIEQDILDTLPALHIFHPETGPLYQDLKDMLCAWVVSRSDEGLGYAHGAAKIAAMFLINMPPQQGFVVMRNLLERHCMRSFYGGISTKDDVEAYYRIFDTLLADGMPKIYFNFKQHQISPAAYLPDWLIPLFLDHLPFEACARLWDVMLLEGDSFLFRAALAVLAVLEPRLFFPDRQELTELLKGENKAALEVARRDGRTLDGGKYEIYGVDEETLWERIDSMEEWWKESTWKRLTQRELPDL</sequence>
<organism evidence="1 2">
    <name type="scientific">Leucogyrophana mollusca</name>
    <dbReference type="NCBI Taxonomy" id="85980"/>
    <lineage>
        <taxon>Eukaryota</taxon>
        <taxon>Fungi</taxon>
        <taxon>Dikarya</taxon>
        <taxon>Basidiomycota</taxon>
        <taxon>Agaricomycotina</taxon>
        <taxon>Agaricomycetes</taxon>
        <taxon>Agaricomycetidae</taxon>
        <taxon>Boletales</taxon>
        <taxon>Boletales incertae sedis</taxon>
        <taxon>Leucogyrophana</taxon>
    </lineage>
</organism>
<comment type="caution">
    <text evidence="1">The sequence shown here is derived from an EMBL/GenBank/DDBJ whole genome shotgun (WGS) entry which is preliminary data.</text>
</comment>
<accession>A0ACB8BZN8</accession>
<dbReference type="EMBL" id="MU266331">
    <property type="protein sequence ID" value="KAH7930586.1"/>
    <property type="molecule type" value="Genomic_DNA"/>
</dbReference>
<reference evidence="1" key="1">
    <citation type="journal article" date="2021" name="New Phytol.">
        <title>Evolutionary innovations through gain and loss of genes in the ectomycorrhizal Boletales.</title>
        <authorList>
            <person name="Wu G."/>
            <person name="Miyauchi S."/>
            <person name="Morin E."/>
            <person name="Kuo A."/>
            <person name="Drula E."/>
            <person name="Varga T."/>
            <person name="Kohler A."/>
            <person name="Feng B."/>
            <person name="Cao Y."/>
            <person name="Lipzen A."/>
            <person name="Daum C."/>
            <person name="Hundley H."/>
            <person name="Pangilinan J."/>
            <person name="Johnson J."/>
            <person name="Barry K."/>
            <person name="LaButti K."/>
            <person name="Ng V."/>
            <person name="Ahrendt S."/>
            <person name="Min B."/>
            <person name="Choi I.G."/>
            <person name="Park H."/>
            <person name="Plett J.M."/>
            <person name="Magnuson J."/>
            <person name="Spatafora J.W."/>
            <person name="Nagy L.G."/>
            <person name="Henrissat B."/>
            <person name="Grigoriev I.V."/>
            <person name="Yang Z.L."/>
            <person name="Xu J."/>
            <person name="Martin F.M."/>
        </authorList>
    </citation>
    <scope>NUCLEOTIDE SEQUENCE</scope>
    <source>
        <strain evidence="1">KUC20120723A-06</strain>
    </source>
</reference>